<gene>
    <name evidence="1" type="ORF">PUN28_015318</name>
</gene>
<dbReference type="AlphaFoldDB" id="A0AAW2ESC9"/>
<dbReference type="Proteomes" id="UP001430953">
    <property type="component" value="Unassembled WGS sequence"/>
</dbReference>
<evidence type="ECO:0000313" key="1">
    <source>
        <dbReference type="EMBL" id="KAL0106678.1"/>
    </source>
</evidence>
<comment type="caution">
    <text evidence="1">The sequence shown here is derived from an EMBL/GenBank/DDBJ whole genome shotgun (WGS) entry which is preliminary data.</text>
</comment>
<keyword evidence="2" id="KW-1185">Reference proteome</keyword>
<evidence type="ECO:0000313" key="2">
    <source>
        <dbReference type="Proteomes" id="UP001430953"/>
    </source>
</evidence>
<dbReference type="EMBL" id="JADYXP020000017">
    <property type="protein sequence ID" value="KAL0106678.1"/>
    <property type="molecule type" value="Genomic_DNA"/>
</dbReference>
<sequence>MKLMRIPRPRDRLGYCRGTMSISITVRSCRIGRLEDISRRILSAESRTRVTFRSALNSEPIIIFNDRCGNKYHFKLNVIRLCPVKLITRQLSDDVCHVQVDHK</sequence>
<proteinExistence type="predicted"/>
<reference evidence="1 2" key="1">
    <citation type="submission" date="2023-03" db="EMBL/GenBank/DDBJ databases">
        <title>High recombination rates correlate with genetic variation in Cardiocondyla obscurior ants.</title>
        <authorList>
            <person name="Errbii M."/>
        </authorList>
    </citation>
    <scope>NUCLEOTIDE SEQUENCE [LARGE SCALE GENOMIC DNA]</scope>
    <source>
        <strain evidence="1">Alpha-2009</strain>
        <tissue evidence="1">Whole body</tissue>
    </source>
</reference>
<name>A0AAW2ESC9_9HYME</name>
<protein>
    <submittedName>
        <fullName evidence="1">Uncharacterized protein</fullName>
    </submittedName>
</protein>
<accession>A0AAW2ESC9</accession>
<organism evidence="1 2">
    <name type="scientific">Cardiocondyla obscurior</name>
    <dbReference type="NCBI Taxonomy" id="286306"/>
    <lineage>
        <taxon>Eukaryota</taxon>
        <taxon>Metazoa</taxon>
        <taxon>Ecdysozoa</taxon>
        <taxon>Arthropoda</taxon>
        <taxon>Hexapoda</taxon>
        <taxon>Insecta</taxon>
        <taxon>Pterygota</taxon>
        <taxon>Neoptera</taxon>
        <taxon>Endopterygota</taxon>
        <taxon>Hymenoptera</taxon>
        <taxon>Apocrita</taxon>
        <taxon>Aculeata</taxon>
        <taxon>Formicoidea</taxon>
        <taxon>Formicidae</taxon>
        <taxon>Myrmicinae</taxon>
        <taxon>Cardiocondyla</taxon>
    </lineage>
</organism>